<dbReference type="OrthoDB" id="442921at2759"/>
<dbReference type="InterPro" id="IPR022617">
    <property type="entry name" value="Rad60/SUMO-like_dom"/>
</dbReference>
<dbReference type="EMBL" id="PQXL01000013">
    <property type="protein sequence ID" value="THV55132.1"/>
    <property type="molecule type" value="Genomic_DNA"/>
</dbReference>
<keyword evidence="4" id="KW-1185">Reference proteome</keyword>
<dbReference type="InterPro" id="IPR000626">
    <property type="entry name" value="Ubiquitin-like_dom"/>
</dbReference>
<accession>A0A4S8RCX7</accession>
<dbReference type="Proteomes" id="UP000308671">
    <property type="component" value="Unassembled WGS sequence"/>
</dbReference>
<dbReference type="PROSITE" id="PS50053">
    <property type="entry name" value="UBIQUITIN_2"/>
    <property type="match status" value="1"/>
</dbReference>
<reference evidence="3 4" key="1">
    <citation type="submission" date="2017-12" db="EMBL/GenBank/DDBJ databases">
        <title>Comparative genomics of Botrytis spp.</title>
        <authorList>
            <person name="Valero-Jimenez C.A."/>
            <person name="Tapia P."/>
            <person name="Veloso J."/>
            <person name="Silva-Moreno E."/>
            <person name="Staats M."/>
            <person name="Valdes J.H."/>
            <person name="Van Kan J.A.L."/>
        </authorList>
    </citation>
    <scope>NUCLEOTIDE SEQUENCE [LARGE SCALE GENOMIC DNA]</scope>
    <source>
        <strain evidence="3 4">MUCL435</strain>
    </source>
</reference>
<name>A0A4S8RCX7_9HELO</name>
<feature type="region of interest" description="Disordered" evidence="1">
    <location>
        <begin position="1"/>
        <end position="34"/>
    </location>
</feature>
<dbReference type="AlphaFoldDB" id="A0A4S8RCX7"/>
<comment type="caution">
    <text evidence="3">The sequence shown here is derived from an EMBL/GenBank/DDBJ whole genome shotgun (WGS) entry which is preliminary data.</text>
</comment>
<proteinExistence type="predicted"/>
<dbReference type="Gene3D" id="3.10.20.90">
    <property type="entry name" value="Phosphatidylinositol 3-kinase Catalytic Subunit, Chain A, domain 1"/>
    <property type="match status" value="1"/>
</dbReference>
<protein>
    <recommendedName>
        <fullName evidence="2">Ubiquitin-like domain-containing protein</fullName>
    </recommendedName>
</protein>
<evidence type="ECO:0000313" key="3">
    <source>
        <dbReference type="EMBL" id="THV55132.1"/>
    </source>
</evidence>
<evidence type="ECO:0000259" key="2">
    <source>
        <dbReference type="PROSITE" id="PS50053"/>
    </source>
</evidence>
<dbReference type="SUPFAM" id="SSF54236">
    <property type="entry name" value="Ubiquitin-like"/>
    <property type="match status" value="1"/>
</dbReference>
<gene>
    <name evidence="3" type="ORF">BGAL_0013g00170</name>
</gene>
<feature type="domain" description="Ubiquitin-like" evidence="2">
    <location>
        <begin position="34"/>
        <end position="112"/>
    </location>
</feature>
<dbReference type="Pfam" id="PF11976">
    <property type="entry name" value="Rad60-SLD"/>
    <property type="match status" value="1"/>
</dbReference>
<sequence>MHSPTPDPQTPTSAPRENKPAPGTGSGANAGKPKTVSVTVVDQQGDEITFKIKRTKPMLKIMEAYCQHKEIVDIQSVRFLYDGIRIEKEHTADSLELDVEARIDVFLEQQGGGHSYMAHNSRVRLVLGLRELKGQDCGVRKHFRENLDI</sequence>
<organism evidence="3 4">
    <name type="scientific">Botrytis galanthina</name>
    <dbReference type="NCBI Taxonomy" id="278940"/>
    <lineage>
        <taxon>Eukaryota</taxon>
        <taxon>Fungi</taxon>
        <taxon>Dikarya</taxon>
        <taxon>Ascomycota</taxon>
        <taxon>Pezizomycotina</taxon>
        <taxon>Leotiomycetes</taxon>
        <taxon>Helotiales</taxon>
        <taxon>Sclerotiniaceae</taxon>
        <taxon>Botrytis</taxon>
    </lineage>
</organism>
<dbReference type="InterPro" id="IPR029071">
    <property type="entry name" value="Ubiquitin-like_domsf"/>
</dbReference>
<dbReference type="SMART" id="SM00213">
    <property type="entry name" value="UBQ"/>
    <property type="match status" value="1"/>
</dbReference>
<dbReference type="PANTHER" id="PTHR10562">
    <property type="entry name" value="SMALL UBIQUITIN-RELATED MODIFIER"/>
    <property type="match status" value="1"/>
</dbReference>
<evidence type="ECO:0000313" key="4">
    <source>
        <dbReference type="Proteomes" id="UP000308671"/>
    </source>
</evidence>
<evidence type="ECO:0000256" key="1">
    <source>
        <dbReference type="SAM" id="MobiDB-lite"/>
    </source>
</evidence>